<evidence type="ECO:0000313" key="4">
    <source>
        <dbReference type="Proteomes" id="UP001208570"/>
    </source>
</evidence>
<dbReference type="AlphaFoldDB" id="A0AAD9N0W0"/>
<name>A0AAD9N0W0_9ANNE</name>
<protein>
    <submittedName>
        <fullName evidence="3">Uncharacterized protein</fullName>
    </submittedName>
</protein>
<feature type="compositionally biased region" description="Basic and acidic residues" evidence="1">
    <location>
        <begin position="46"/>
        <end position="56"/>
    </location>
</feature>
<dbReference type="EMBL" id="JAODUP010000382">
    <property type="protein sequence ID" value="KAK2150926.1"/>
    <property type="molecule type" value="Genomic_DNA"/>
</dbReference>
<organism evidence="3 4">
    <name type="scientific">Paralvinella palmiformis</name>
    <dbReference type="NCBI Taxonomy" id="53620"/>
    <lineage>
        <taxon>Eukaryota</taxon>
        <taxon>Metazoa</taxon>
        <taxon>Spiralia</taxon>
        <taxon>Lophotrochozoa</taxon>
        <taxon>Annelida</taxon>
        <taxon>Polychaeta</taxon>
        <taxon>Sedentaria</taxon>
        <taxon>Canalipalpata</taxon>
        <taxon>Terebellida</taxon>
        <taxon>Terebelliformia</taxon>
        <taxon>Alvinellidae</taxon>
        <taxon>Paralvinella</taxon>
    </lineage>
</organism>
<comment type="caution">
    <text evidence="3">The sequence shown here is derived from an EMBL/GenBank/DDBJ whole genome shotgun (WGS) entry which is preliminary data.</text>
</comment>
<dbReference type="Proteomes" id="UP001208570">
    <property type="component" value="Unassembled WGS sequence"/>
</dbReference>
<feature type="region of interest" description="Disordered" evidence="1">
    <location>
        <begin position="1"/>
        <end position="70"/>
    </location>
</feature>
<keyword evidence="2" id="KW-0472">Membrane</keyword>
<gene>
    <name evidence="3" type="ORF">LSH36_382g02030</name>
</gene>
<proteinExistence type="predicted"/>
<reference evidence="3" key="1">
    <citation type="journal article" date="2023" name="Mol. Biol. Evol.">
        <title>Third-Generation Sequencing Reveals the Adaptive Role of the Epigenome in Three Deep-Sea Polychaetes.</title>
        <authorList>
            <person name="Perez M."/>
            <person name="Aroh O."/>
            <person name="Sun Y."/>
            <person name="Lan Y."/>
            <person name="Juniper S.K."/>
            <person name="Young C.R."/>
            <person name="Angers B."/>
            <person name="Qian P.Y."/>
        </authorList>
    </citation>
    <scope>NUCLEOTIDE SEQUENCE</scope>
    <source>
        <strain evidence="3">P08H-3</strain>
    </source>
</reference>
<keyword evidence="2" id="KW-1133">Transmembrane helix</keyword>
<evidence type="ECO:0000256" key="1">
    <source>
        <dbReference type="SAM" id="MobiDB-lite"/>
    </source>
</evidence>
<keyword evidence="4" id="KW-1185">Reference proteome</keyword>
<feature type="transmembrane region" description="Helical" evidence="2">
    <location>
        <begin position="88"/>
        <end position="110"/>
    </location>
</feature>
<feature type="region of interest" description="Disordered" evidence="1">
    <location>
        <begin position="126"/>
        <end position="149"/>
    </location>
</feature>
<keyword evidence="2" id="KW-0812">Transmembrane</keyword>
<accession>A0AAD9N0W0</accession>
<evidence type="ECO:0000256" key="2">
    <source>
        <dbReference type="SAM" id="Phobius"/>
    </source>
</evidence>
<sequence length="149" mass="16065">MSDTTPTNSADGKSTAPEHQTPSTSAADDVTPGASTPMLDSVTPSKEVKVESEVSKKPTKGSVQIREPPVSETRGYKIVKIEEKHGQLYLAIPLMPLPLSVLCCLFNIVLPGTDVIATTEIPAIRPQRRLHPSSPGTEHRTRGQPHRIP</sequence>
<evidence type="ECO:0000313" key="3">
    <source>
        <dbReference type="EMBL" id="KAK2150926.1"/>
    </source>
</evidence>
<feature type="compositionally biased region" description="Polar residues" evidence="1">
    <location>
        <begin position="1"/>
        <end position="26"/>
    </location>
</feature>